<accession>A0A180H2C3</accession>
<sequence length="448" mass="51952">MQKLLFFGLYFLPGTQCMMEKFLGTKGMNIASNQESRATLATHSGELQNIMESRSEFVQSTTHVHSKEEKEFLEFIENIPQLRLSSQVGEQGGNLAINQVADPNSSKGRKTLIKLLLQDLNSLSIDSKELGWIVVGVDDNIPLLEALEEVDKLLLAHIKHRLSVLTLAGKMEIPSSKTKFPALRMLDHGNILRNIYFPQNKVAVPTGQMVKKVFKVFSRGSPKICGRMNFEDVLPHCKSTKLLTNKMHKFQSPPFLEEIMTHKDNCQCPMRQASMGLARKMLTMDEKLNSIKDPEEKIRFKMVYFKALNFMYRHELISVQNVQSLFEQKNLEYAASHMTSLNNMNHIKSSYNAGKFWYPTVTEGVYNCWYTSDFMNFFTVLQKEQKDYFSYYLIFLKARNYLYRLPEDFEKGRFQISVDSFFSSFLSMNPDQYYKERKNLLENLQPKI</sequence>
<gene>
    <name evidence="2" type="ORF">PTTG_25567</name>
</gene>
<evidence type="ECO:0000313" key="2">
    <source>
        <dbReference type="EMBL" id="OAV98941.1"/>
    </source>
</evidence>
<evidence type="ECO:0000313" key="4">
    <source>
        <dbReference type="Proteomes" id="UP000005240"/>
    </source>
</evidence>
<feature type="chain" id="PRO_5008110548" evidence="1">
    <location>
        <begin position="18"/>
        <end position="448"/>
    </location>
</feature>
<reference evidence="2" key="2">
    <citation type="submission" date="2016-05" db="EMBL/GenBank/DDBJ databases">
        <title>Comparative analysis highlights variable genome content of wheat rusts and divergence of the mating loci.</title>
        <authorList>
            <person name="Cuomo C.A."/>
            <person name="Bakkeren G."/>
            <person name="Szabo L."/>
            <person name="Khalil H."/>
            <person name="Joly D."/>
            <person name="Goldberg J."/>
            <person name="Young S."/>
            <person name="Zeng Q."/>
            <person name="Fellers J."/>
        </authorList>
    </citation>
    <scope>NUCLEOTIDE SEQUENCE [LARGE SCALE GENOMIC DNA]</scope>
    <source>
        <strain evidence="2">1-1 BBBD Race 1</strain>
    </source>
</reference>
<keyword evidence="1" id="KW-0732">Signal</keyword>
<protein>
    <submittedName>
        <fullName evidence="2 3">Uncharacterized protein</fullName>
    </submittedName>
</protein>
<dbReference type="EMBL" id="ADAS02000005">
    <property type="protein sequence ID" value="OAV98941.1"/>
    <property type="molecule type" value="Genomic_DNA"/>
</dbReference>
<proteinExistence type="predicted"/>
<reference evidence="3" key="4">
    <citation type="submission" date="2025-05" db="UniProtKB">
        <authorList>
            <consortium name="EnsemblFungi"/>
        </authorList>
    </citation>
    <scope>IDENTIFICATION</scope>
    <source>
        <strain evidence="3">isolate 1-1 / race 1 (BBBD)</strain>
    </source>
</reference>
<name>A0A180H2C3_PUCT1</name>
<dbReference type="Proteomes" id="UP000005240">
    <property type="component" value="Unassembled WGS sequence"/>
</dbReference>
<dbReference type="AlphaFoldDB" id="A0A180H2C3"/>
<evidence type="ECO:0000256" key="1">
    <source>
        <dbReference type="SAM" id="SignalP"/>
    </source>
</evidence>
<dbReference type="EnsemblFungi" id="PTTG_25567-t43_1">
    <property type="protein sequence ID" value="PTTG_25567-t43_1-p1"/>
    <property type="gene ID" value="PTTG_25567"/>
</dbReference>
<dbReference type="VEuPathDB" id="FungiDB:PTTG_25567"/>
<dbReference type="OrthoDB" id="10627252at2759"/>
<keyword evidence="4" id="KW-1185">Reference proteome</keyword>
<feature type="signal peptide" evidence="1">
    <location>
        <begin position="1"/>
        <end position="17"/>
    </location>
</feature>
<reference evidence="3 4" key="3">
    <citation type="journal article" date="2017" name="G3 (Bethesda)">
        <title>Comparative analysis highlights variable genome content of wheat rusts and divergence of the mating loci.</title>
        <authorList>
            <person name="Cuomo C.A."/>
            <person name="Bakkeren G."/>
            <person name="Khalil H.B."/>
            <person name="Panwar V."/>
            <person name="Joly D."/>
            <person name="Linning R."/>
            <person name="Sakthikumar S."/>
            <person name="Song X."/>
            <person name="Adiconis X."/>
            <person name="Fan L."/>
            <person name="Goldberg J.M."/>
            <person name="Levin J.Z."/>
            <person name="Young S."/>
            <person name="Zeng Q."/>
            <person name="Anikster Y."/>
            <person name="Bruce M."/>
            <person name="Wang M."/>
            <person name="Yin C."/>
            <person name="McCallum B."/>
            <person name="Szabo L.J."/>
            <person name="Hulbert S."/>
            <person name="Chen X."/>
            <person name="Fellers J.P."/>
        </authorList>
    </citation>
    <scope>NUCLEOTIDE SEQUENCE</scope>
    <source>
        <strain evidence="4">Isolate 1-1 / race 1 (BBBD)</strain>
        <strain evidence="3">isolate 1-1 / race 1 (BBBD)</strain>
    </source>
</reference>
<evidence type="ECO:0000313" key="3">
    <source>
        <dbReference type="EnsemblFungi" id="PTTG_25567-t43_1-p1"/>
    </source>
</evidence>
<reference evidence="2" key="1">
    <citation type="submission" date="2009-11" db="EMBL/GenBank/DDBJ databases">
        <authorList>
            <consortium name="The Broad Institute Genome Sequencing Platform"/>
            <person name="Ward D."/>
            <person name="Feldgarden M."/>
            <person name="Earl A."/>
            <person name="Young S.K."/>
            <person name="Zeng Q."/>
            <person name="Koehrsen M."/>
            <person name="Alvarado L."/>
            <person name="Berlin A."/>
            <person name="Bochicchio J."/>
            <person name="Borenstein D."/>
            <person name="Chapman S.B."/>
            <person name="Chen Z."/>
            <person name="Engels R."/>
            <person name="Freedman E."/>
            <person name="Gellesch M."/>
            <person name="Goldberg J."/>
            <person name="Griggs A."/>
            <person name="Gujja S."/>
            <person name="Heilman E."/>
            <person name="Heiman D."/>
            <person name="Hepburn T."/>
            <person name="Howarth C."/>
            <person name="Jen D."/>
            <person name="Larson L."/>
            <person name="Lewis B."/>
            <person name="Mehta T."/>
            <person name="Park D."/>
            <person name="Pearson M."/>
            <person name="Roberts A."/>
            <person name="Saif S."/>
            <person name="Shea T."/>
            <person name="Shenoy N."/>
            <person name="Sisk P."/>
            <person name="Stolte C."/>
            <person name="Sykes S."/>
            <person name="Thomson T."/>
            <person name="Walk T."/>
            <person name="White J."/>
            <person name="Yandava C."/>
            <person name="Izard J."/>
            <person name="Baranova O.V."/>
            <person name="Blanton J.M."/>
            <person name="Tanner A.C."/>
            <person name="Dewhirst F.E."/>
            <person name="Haas B."/>
            <person name="Nusbaum C."/>
            <person name="Birren B."/>
        </authorList>
    </citation>
    <scope>NUCLEOTIDE SEQUENCE [LARGE SCALE GENOMIC DNA]</scope>
    <source>
        <strain evidence="2">1-1 BBBD Race 1</strain>
    </source>
</reference>
<organism evidence="2">
    <name type="scientific">Puccinia triticina (isolate 1-1 / race 1 (BBBD))</name>
    <name type="common">Brown leaf rust fungus</name>
    <dbReference type="NCBI Taxonomy" id="630390"/>
    <lineage>
        <taxon>Eukaryota</taxon>
        <taxon>Fungi</taxon>
        <taxon>Dikarya</taxon>
        <taxon>Basidiomycota</taxon>
        <taxon>Pucciniomycotina</taxon>
        <taxon>Pucciniomycetes</taxon>
        <taxon>Pucciniales</taxon>
        <taxon>Pucciniaceae</taxon>
        <taxon>Puccinia</taxon>
    </lineage>
</organism>